<dbReference type="EMBL" id="NBSK02000001">
    <property type="protein sequence ID" value="KAJ0226834.1"/>
    <property type="molecule type" value="Genomic_DNA"/>
</dbReference>
<dbReference type="InterPro" id="IPR055411">
    <property type="entry name" value="LRR_FXL15/At3g58940/PEG3-like"/>
</dbReference>
<organism evidence="2 3">
    <name type="scientific">Lactuca sativa</name>
    <name type="common">Garden lettuce</name>
    <dbReference type="NCBI Taxonomy" id="4236"/>
    <lineage>
        <taxon>Eukaryota</taxon>
        <taxon>Viridiplantae</taxon>
        <taxon>Streptophyta</taxon>
        <taxon>Embryophyta</taxon>
        <taxon>Tracheophyta</taxon>
        <taxon>Spermatophyta</taxon>
        <taxon>Magnoliopsida</taxon>
        <taxon>eudicotyledons</taxon>
        <taxon>Gunneridae</taxon>
        <taxon>Pentapetalae</taxon>
        <taxon>asterids</taxon>
        <taxon>campanulids</taxon>
        <taxon>Asterales</taxon>
        <taxon>Asteraceae</taxon>
        <taxon>Cichorioideae</taxon>
        <taxon>Cichorieae</taxon>
        <taxon>Lactucinae</taxon>
        <taxon>Lactuca</taxon>
    </lineage>
</organism>
<comment type="caution">
    <text evidence="2">The sequence shown here is derived from an EMBL/GenBank/DDBJ whole genome shotgun (WGS) entry which is preliminary data.</text>
</comment>
<reference evidence="2 3" key="1">
    <citation type="journal article" date="2017" name="Nat. Commun.">
        <title>Genome assembly with in vitro proximity ligation data and whole-genome triplication in lettuce.</title>
        <authorList>
            <person name="Reyes-Chin-Wo S."/>
            <person name="Wang Z."/>
            <person name="Yang X."/>
            <person name="Kozik A."/>
            <person name="Arikit S."/>
            <person name="Song C."/>
            <person name="Xia L."/>
            <person name="Froenicke L."/>
            <person name="Lavelle D.O."/>
            <person name="Truco M.J."/>
            <person name="Xia R."/>
            <person name="Zhu S."/>
            <person name="Xu C."/>
            <person name="Xu H."/>
            <person name="Xu X."/>
            <person name="Cox K."/>
            <person name="Korf I."/>
            <person name="Meyers B.C."/>
            <person name="Michelmore R.W."/>
        </authorList>
    </citation>
    <scope>NUCLEOTIDE SEQUENCE [LARGE SCALE GENOMIC DNA]</scope>
    <source>
        <strain evidence="3">cv. Salinas</strain>
        <tissue evidence="2">Seedlings</tissue>
    </source>
</reference>
<dbReference type="PROSITE" id="PS50181">
    <property type="entry name" value="FBOX"/>
    <property type="match status" value="1"/>
</dbReference>
<dbReference type="SUPFAM" id="SSF81383">
    <property type="entry name" value="F-box domain"/>
    <property type="match status" value="1"/>
</dbReference>
<dbReference type="Gene3D" id="3.80.10.10">
    <property type="entry name" value="Ribonuclease Inhibitor"/>
    <property type="match status" value="1"/>
</dbReference>
<dbReference type="Pfam" id="PF00646">
    <property type="entry name" value="F-box"/>
    <property type="match status" value="1"/>
</dbReference>
<accession>A0A9R1XXB2</accession>
<dbReference type="InterPro" id="IPR006566">
    <property type="entry name" value="FBD"/>
</dbReference>
<keyword evidence="3" id="KW-1185">Reference proteome</keyword>
<evidence type="ECO:0000313" key="2">
    <source>
        <dbReference type="EMBL" id="KAJ0226834.1"/>
    </source>
</evidence>
<dbReference type="PANTHER" id="PTHR31639:SF333">
    <property type="entry name" value="F-BOX DOMAIN, FBD DOMAIN, LEUCINE-RICH REPEAT DOMAIN, L DOMAIN-LIKE PROTEIN-RELATED"/>
    <property type="match status" value="1"/>
</dbReference>
<dbReference type="PANTHER" id="PTHR31639">
    <property type="entry name" value="F-BOX PROTEIN-LIKE"/>
    <property type="match status" value="1"/>
</dbReference>
<dbReference type="SMART" id="SM00579">
    <property type="entry name" value="FBD"/>
    <property type="match status" value="1"/>
</dbReference>
<sequence>MDRNKRTVVSCGEEDNLSNLPEHLIDSIIERLPIEDVVRTSIISKKWRYRWTTMRVLVFDKNFSNKFASNGDFGRNRFIGIINKVLFLHNGPILKFHLHISYIFHDSLQAIGQWMSFLSRNGVTELVLTYSNQHYELPSYVFSCLDLTKLELRNCIYKPPLEFNGFLNLKELNLEDVDFGTSCGNKINLPKLKKLFLFSCKNVYKFNIKATKLRKLTVIACPDALLLGLLDSPCLISVFISSQDYTQDFVGVEKMNLATMLSNLPRLRYIYTDSNFIMSLVVEKIPKLLPHAISRLKHMWLIRFQVDDLDQLDVALCLLRNSPKLEKLTVTHLMEHHIDVGPASNRLESPNCLDCTLDQLQVVEMRHLRGSKPELLFIKLLLAHSPSLNKFTITPNGDLDAKKIHDIAKDVMQFPRASTKAKLFYLDP</sequence>
<dbReference type="Proteomes" id="UP000235145">
    <property type="component" value="Unassembled WGS sequence"/>
</dbReference>
<evidence type="ECO:0000259" key="1">
    <source>
        <dbReference type="PROSITE" id="PS50181"/>
    </source>
</evidence>
<dbReference type="AlphaFoldDB" id="A0A9R1XXB2"/>
<gene>
    <name evidence="2" type="ORF">LSAT_V11C100032450</name>
</gene>
<proteinExistence type="predicted"/>
<dbReference type="InterPro" id="IPR032675">
    <property type="entry name" value="LRR_dom_sf"/>
</dbReference>
<name>A0A9R1XXB2_LACSA</name>
<protein>
    <recommendedName>
        <fullName evidence="1">F-box domain-containing protein</fullName>
    </recommendedName>
</protein>
<dbReference type="SUPFAM" id="SSF52047">
    <property type="entry name" value="RNI-like"/>
    <property type="match status" value="1"/>
</dbReference>
<dbReference type="CDD" id="cd22160">
    <property type="entry name" value="F-box_AtFBL13-like"/>
    <property type="match status" value="1"/>
</dbReference>
<dbReference type="InterPro" id="IPR001810">
    <property type="entry name" value="F-box_dom"/>
</dbReference>
<feature type="domain" description="F-box" evidence="1">
    <location>
        <begin position="14"/>
        <end position="66"/>
    </location>
</feature>
<dbReference type="InterPro" id="IPR053781">
    <property type="entry name" value="F-box_AtFBL13-like"/>
</dbReference>
<dbReference type="InterPro" id="IPR036047">
    <property type="entry name" value="F-box-like_dom_sf"/>
</dbReference>
<evidence type="ECO:0000313" key="3">
    <source>
        <dbReference type="Proteomes" id="UP000235145"/>
    </source>
</evidence>
<dbReference type="Pfam" id="PF24758">
    <property type="entry name" value="LRR_At5g56370"/>
    <property type="match status" value="1"/>
</dbReference>